<dbReference type="RefSeq" id="WP_249319362.1">
    <property type="nucleotide sequence ID" value="NZ_JACRSN010000008.1"/>
</dbReference>
<evidence type="ECO:0000256" key="4">
    <source>
        <dbReference type="ARBA" id="ARBA00022679"/>
    </source>
</evidence>
<dbReference type="HAMAP" id="MF_00658">
    <property type="entry name" value="23SrRNA_methyltr_H"/>
    <property type="match status" value="1"/>
</dbReference>
<evidence type="ECO:0000256" key="5">
    <source>
        <dbReference type="ARBA" id="ARBA00022691"/>
    </source>
</evidence>
<dbReference type="PANTHER" id="PTHR33603:SF1">
    <property type="entry name" value="RIBOSOMAL RNA LARGE SUBUNIT METHYLTRANSFERASE H"/>
    <property type="match status" value="1"/>
</dbReference>
<comment type="caution">
    <text evidence="8">The sequence shown here is derived from an EMBL/GenBank/DDBJ whole genome shotgun (WGS) entry which is preliminary data.</text>
</comment>
<keyword evidence="1 7" id="KW-0963">Cytoplasm</keyword>
<dbReference type="NCBIfam" id="NF000985">
    <property type="entry name" value="PRK00103.1-3"/>
    <property type="match status" value="1"/>
</dbReference>
<dbReference type="AlphaFoldDB" id="A0A926DAC8"/>
<evidence type="ECO:0000313" key="9">
    <source>
        <dbReference type="Proteomes" id="UP000651482"/>
    </source>
</evidence>
<dbReference type="GO" id="GO:0070038">
    <property type="term" value="F:rRNA (pseudouridine-N3-)-methyltransferase activity"/>
    <property type="evidence" value="ECO:0007669"/>
    <property type="project" value="UniProtKB-UniRule"/>
</dbReference>
<dbReference type="InterPro" id="IPR003742">
    <property type="entry name" value="RlmH-like"/>
</dbReference>
<keyword evidence="5 7" id="KW-0949">S-adenosyl-L-methionine</keyword>
<comment type="catalytic activity">
    <reaction evidence="7">
        <text>pseudouridine(1915) in 23S rRNA + S-adenosyl-L-methionine = N(3)-methylpseudouridine(1915) in 23S rRNA + S-adenosyl-L-homocysteine + H(+)</text>
        <dbReference type="Rhea" id="RHEA:42752"/>
        <dbReference type="Rhea" id="RHEA-COMP:10221"/>
        <dbReference type="Rhea" id="RHEA-COMP:10222"/>
        <dbReference type="ChEBI" id="CHEBI:15378"/>
        <dbReference type="ChEBI" id="CHEBI:57856"/>
        <dbReference type="ChEBI" id="CHEBI:59789"/>
        <dbReference type="ChEBI" id="CHEBI:65314"/>
        <dbReference type="ChEBI" id="CHEBI:74486"/>
        <dbReference type="EC" id="2.1.1.177"/>
    </reaction>
</comment>
<keyword evidence="9" id="KW-1185">Reference proteome</keyword>
<comment type="subunit">
    <text evidence="7">Homodimer.</text>
</comment>
<dbReference type="EC" id="2.1.1.177" evidence="7"/>
<gene>
    <name evidence="7 8" type="primary">rlmH</name>
    <name evidence="8" type="ORF">IAG03_06865</name>
</gene>
<evidence type="ECO:0000256" key="1">
    <source>
        <dbReference type="ARBA" id="ARBA00022490"/>
    </source>
</evidence>
<evidence type="ECO:0000313" key="8">
    <source>
        <dbReference type="EMBL" id="MBC8533729.1"/>
    </source>
</evidence>
<evidence type="ECO:0000256" key="6">
    <source>
        <dbReference type="ARBA" id="ARBA00038303"/>
    </source>
</evidence>
<sequence>MLTVRILCVGKLKERYWSEACAEYAKRLKAFCKFSIEEIPESRLPEQPSLAEIDRALDGEAHQLLKRAGNSVIVALCIEGKLYSSEMLASSMQTFAINGNSEICFVIGSSYGLSPQVKKAARLQLSMSPMTFPHQLARVMLCEQVYRAFQISENGKYHK</sequence>
<dbReference type="InterPro" id="IPR029026">
    <property type="entry name" value="tRNA_m1G_MTases_N"/>
</dbReference>
<dbReference type="PIRSF" id="PIRSF004505">
    <property type="entry name" value="MT_bac"/>
    <property type="match status" value="1"/>
</dbReference>
<comment type="function">
    <text evidence="7">Specifically methylates the pseudouridine at position 1915 (m3Psi1915) in 23S rRNA.</text>
</comment>
<dbReference type="Pfam" id="PF02590">
    <property type="entry name" value="SPOUT_MTase"/>
    <property type="match status" value="1"/>
</dbReference>
<protein>
    <recommendedName>
        <fullName evidence="7">Ribosomal RNA large subunit methyltransferase H</fullName>
        <ecNumber evidence="7">2.1.1.177</ecNumber>
    </recommendedName>
    <alternativeName>
        <fullName evidence="7">23S rRNA (pseudouridine1915-N3)-methyltransferase</fullName>
    </alternativeName>
    <alternativeName>
        <fullName evidence="7">23S rRNA m3Psi1915 methyltransferase</fullName>
    </alternativeName>
    <alternativeName>
        <fullName evidence="7">rRNA (pseudouridine-N3-)-methyltransferase RlmH</fullName>
    </alternativeName>
</protein>
<reference evidence="8" key="1">
    <citation type="submission" date="2020-08" db="EMBL/GenBank/DDBJ databases">
        <title>Genome public.</title>
        <authorList>
            <person name="Liu C."/>
            <person name="Sun Q."/>
        </authorList>
    </citation>
    <scope>NUCLEOTIDE SEQUENCE</scope>
    <source>
        <strain evidence="8">NSJ-40</strain>
    </source>
</reference>
<dbReference type="CDD" id="cd18081">
    <property type="entry name" value="RlmH-like"/>
    <property type="match status" value="1"/>
</dbReference>
<organism evidence="8 9">
    <name type="scientific">Yeguia hominis</name>
    <dbReference type="NCBI Taxonomy" id="2763662"/>
    <lineage>
        <taxon>Bacteria</taxon>
        <taxon>Bacillati</taxon>
        <taxon>Bacillota</taxon>
        <taxon>Clostridia</taxon>
        <taxon>Eubacteriales</taxon>
        <taxon>Yeguiaceae</taxon>
        <taxon>Yeguia</taxon>
    </lineage>
</organism>
<evidence type="ECO:0000256" key="2">
    <source>
        <dbReference type="ARBA" id="ARBA00022552"/>
    </source>
</evidence>
<keyword evidence="4 7" id="KW-0808">Transferase</keyword>
<keyword evidence="2 7" id="KW-0698">rRNA processing</keyword>
<feature type="binding site" evidence="7">
    <location>
        <position position="108"/>
    </location>
    <ligand>
        <name>S-adenosyl-L-methionine</name>
        <dbReference type="ChEBI" id="CHEBI:59789"/>
    </ligand>
</feature>
<proteinExistence type="inferred from homology"/>
<dbReference type="EMBL" id="JACRSN010000008">
    <property type="protein sequence ID" value="MBC8533729.1"/>
    <property type="molecule type" value="Genomic_DNA"/>
</dbReference>
<feature type="binding site" evidence="7">
    <location>
        <position position="76"/>
    </location>
    <ligand>
        <name>S-adenosyl-L-methionine</name>
        <dbReference type="ChEBI" id="CHEBI:59789"/>
    </ligand>
</feature>
<dbReference type="GO" id="GO:0005737">
    <property type="term" value="C:cytoplasm"/>
    <property type="evidence" value="ECO:0007669"/>
    <property type="project" value="UniProtKB-SubCell"/>
</dbReference>
<keyword evidence="3 7" id="KW-0489">Methyltransferase</keyword>
<comment type="subcellular location">
    <subcellularLocation>
        <location evidence="7">Cytoplasm</location>
    </subcellularLocation>
</comment>
<dbReference type="Gene3D" id="3.40.1280.10">
    <property type="match status" value="1"/>
</dbReference>
<dbReference type="SUPFAM" id="SSF75217">
    <property type="entry name" value="alpha/beta knot"/>
    <property type="match status" value="1"/>
</dbReference>
<name>A0A926DAC8_9FIRM</name>
<feature type="binding site" evidence="7">
    <location>
        <begin position="127"/>
        <end position="132"/>
    </location>
    <ligand>
        <name>S-adenosyl-L-methionine</name>
        <dbReference type="ChEBI" id="CHEBI:59789"/>
    </ligand>
</feature>
<dbReference type="Proteomes" id="UP000651482">
    <property type="component" value="Unassembled WGS sequence"/>
</dbReference>
<comment type="similarity">
    <text evidence="6 7">Belongs to the RNA methyltransferase RlmH family.</text>
</comment>
<evidence type="ECO:0000256" key="7">
    <source>
        <dbReference type="HAMAP-Rule" id="MF_00658"/>
    </source>
</evidence>
<dbReference type="InterPro" id="IPR029028">
    <property type="entry name" value="Alpha/beta_knot_MTases"/>
</dbReference>
<dbReference type="PANTHER" id="PTHR33603">
    <property type="entry name" value="METHYLTRANSFERASE"/>
    <property type="match status" value="1"/>
</dbReference>
<evidence type="ECO:0000256" key="3">
    <source>
        <dbReference type="ARBA" id="ARBA00022603"/>
    </source>
</evidence>
<accession>A0A926DAC8</accession>